<dbReference type="FunFam" id="2.170.220.10:FF:000002">
    <property type="entry name" value="Methionine--tRNA ligase"/>
    <property type="match status" value="1"/>
</dbReference>
<dbReference type="InterPro" id="IPR014758">
    <property type="entry name" value="Met-tRNA_synth"/>
</dbReference>
<evidence type="ECO:0000256" key="8">
    <source>
        <dbReference type="ARBA" id="ARBA00022840"/>
    </source>
</evidence>
<dbReference type="InterPro" id="IPR023457">
    <property type="entry name" value="Met-tRNA_synth_2"/>
</dbReference>
<evidence type="ECO:0000259" key="15">
    <source>
        <dbReference type="PROSITE" id="PS50886"/>
    </source>
</evidence>
<dbReference type="PANTHER" id="PTHR43326:SF1">
    <property type="entry name" value="METHIONINE--TRNA LIGASE, MITOCHONDRIAL"/>
    <property type="match status" value="1"/>
</dbReference>
<dbReference type="GO" id="GO:0006431">
    <property type="term" value="P:methionyl-tRNA aminoacylation"/>
    <property type="evidence" value="ECO:0007669"/>
    <property type="project" value="UniProtKB-UniRule"/>
</dbReference>
<dbReference type="NCBIfam" id="TIGR00399">
    <property type="entry name" value="metG_C_term"/>
    <property type="match status" value="1"/>
</dbReference>
<comment type="caution">
    <text evidence="13">Lacks conserved residue(s) required for the propagation of feature annotation.</text>
</comment>
<keyword evidence="7 13" id="KW-0547">Nucleotide-binding</keyword>
<dbReference type="GO" id="GO:0000049">
    <property type="term" value="F:tRNA binding"/>
    <property type="evidence" value="ECO:0007669"/>
    <property type="project" value="UniProtKB-UniRule"/>
</dbReference>
<dbReference type="InterPro" id="IPR041872">
    <property type="entry name" value="Anticodon_Met"/>
</dbReference>
<dbReference type="Pfam" id="PF09334">
    <property type="entry name" value="tRNA-synt_1g"/>
    <property type="match status" value="2"/>
</dbReference>
<comment type="cofactor">
    <cofactor evidence="13">
        <name>Zn(2+)</name>
        <dbReference type="ChEBI" id="CHEBI:29105"/>
    </cofactor>
    <text evidence="13">Binds 1 zinc ion per subunit.</text>
</comment>
<evidence type="ECO:0000256" key="12">
    <source>
        <dbReference type="ARBA" id="ARBA00047364"/>
    </source>
</evidence>
<dbReference type="SUPFAM" id="SSF47323">
    <property type="entry name" value="Anticodon-binding domain of a subclass of class I aminoacyl-tRNA synthetases"/>
    <property type="match status" value="1"/>
</dbReference>
<keyword evidence="10 13" id="KW-0648">Protein biosynthesis</keyword>
<dbReference type="InterPro" id="IPR015413">
    <property type="entry name" value="Methionyl/Leucyl_tRNA_Synth"/>
</dbReference>
<keyword evidence="17" id="KW-1185">Reference proteome</keyword>
<dbReference type="EC" id="6.1.1.10" evidence="13"/>
<dbReference type="PANTHER" id="PTHR43326">
    <property type="entry name" value="METHIONYL-TRNA SYNTHETASE"/>
    <property type="match status" value="1"/>
</dbReference>
<evidence type="ECO:0000256" key="9">
    <source>
        <dbReference type="ARBA" id="ARBA00022884"/>
    </source>
</evidence>
<feature type="domain" description="TRNA-binding" evidence="15">
    <location>
        <begin position="542"/>
        <end position="643"/>
    </location>
</feature>
<dbReference type="InterPro" id="IPR004495">
    <property type="entry name" value="Met-tRNA-synth_bsu_C"/>
</dbReference>
<keyword evidence="5 13" id="KW-0820">tRNA-binding</keyword>
<comment type="subunit">
    <text evidence="3 13">Homodimer.</text>
</comment>
<comment type="similarity">
    <text evidence="13">Belongs to the class-I aminoacyl-tRNA synthetase family. MetG type 2A subfamily.</text>
</comment>
<dbReference type="CDD" id="cd07957">
    <property type="entry name" value="Anticodon_Ia_Met"/>
    <property type="match status" value="1"/>
</dbReference>
<evidence type="ECO:0000256" key="11">
    <source>
        <dbReference type="ARBA" id="ARBA00023146"/>
    </source>
</evidence>
<feature type="binding site" evidence="13">
    <location>
        <position position="147"/>
    </location>
    <ligand>
        <name>Zn(2+)</name>
        <dbReference type="ChEBI" id="CHEBI:29105"/>
    </ligand>
</feature>
<comment type="catalytic activity">
    <reaction evidence="12 13">
        <text>tRNA(Met) + L-methionine + ATP = L-methionyl-tRNA(Met) + AMP + diphosphate</text>
        <dbReference type="Rhea" id="RHEA:13481"/>
        <dbReference type="Rhea" id="RHEA-COMP:9667"/>
        <dbReference type="Rhea" id="RHEA-COMP:9698"/>
        <dbReference type="ChEBI" id="CHEBI:30616"/>
        <dbReference type="ChEBI" id="CHEBI:33019"/>
        <dbReference type="ChEBI" id="CHEBI:57844"/>
        <dbReference type="ChEBI" id="CHEBI:78442"/>
        <dbReference type="ChEBI" id="CHEBI:78530"/>
        <dbReference type="ChEBI" id="CHEBI:456215"/>
        <dbReference type="EC" id="6.1.1.10"/>
    </reaction>
</comment>
<sequence length="643" mass="73031">MDTKYYVTTPIYYVNDKPHIGHAYTTILADVLANYHRLLGTPTYFLTGTDEHGQKVQQAAEKNGISAQEQCDQTVVRFQELWKRLEISNDDFIRTTEYRHKKIVQEVLQDLYDRDEIYRAEYEGWYCVGCERFFTEKDLVEGNCPECGRKVDAIVETNYFFRMSHYQQWLIEYIETHPEFIQPDFRANETLGFLKNNELQDLCISRPKSRLAWGIELPFDSDFVTYVWFDALLNYITAIGYKSDDDMFKKWWPVNHQLIGKDILTTHTVYWPTMLKAMGVELPKTVFAHGWWLTGRTKMSKSLGNVVNPMEMIDRYGVDAFRYFLIAEMTLGQDASFTEEAFVRRYNSDLANDLGNLLSRTSNMLGRYCDGKFPAIGNDAVADGPEKELWDAVQQAVTDMEASIGSMHLNGGIASVLAAVRKVNQYFEIKQPWTLAKEGRTEEVETTLAVAAEALRVSSALLYPVMPERMGELRTLFGLGMPDMEHLRVFGVIKAGSEVPKTDPLFPRVELPKEEKPPKPSEKENAVTEKQEKPEGVITYDDVMNVKLRTAKILEAEKVEGADKLLKLQVEVGEEKRQLIAGIAQHYSAEEVVGKTIVIVANLKPAKIRGVESQGMLLCASVGKELRLITVDGELPASGAAVK</sequence>
<dbReference type="HAMAP" id="MF_01228">
    <property type="entry name" value="Met_tRNA_synth_type2"/>
    <property type="match status" value="1"/>
</dbReference>
<organism evidence="16 17">
    <name type="scientific">Tichowtungia aerotolerans</name>
    <dbReference type="NCBI Taxonomy" id="2697043"/>
    <lineage>
        <taxon>Bacteria</taxon>
        <taxon>Pseudomonadati</taxon>
        <taxon>Kiritimatiellota</taxon>
        <taxon>Tichowtungiia</taxon>
        <taxon>Tichowtungiales</taxon>
        <taxon>Tichowtungiaceae</taxon>
        <taxon>Tichowtungia</taxon>
    </lineage>
</organism>
<protein>
    <recommendedName>
        <fullName evidence="13">Methionine--tRNA ligase</fullName>
        <ecNumber evidence="13">6.1.1.10</ecNumber>
    </recommendedName>
    <alternativeName>
        <fullName evidence="13">Methionyl-tRNA synthetase</fullName>
        <shortName evidence="13">MetRS</shortName>
    </alternativeName>
</protein>
<evidence type="ECO:0000313" key="17">
    <source>
        <dbReference type="Proteomes" id="UP000464954"/>
    </source>
</evidence>
<keyword evidence="11 13" id="KW-0030">Aminoacyl-tRNA synthetase</keyword>
<dbReference type="GO" id="GO:0004825">
    <property type="term" value="F:methionine-tRNA ligase activity"/>
    <property type="evidence" value="ECO:0007669"/>
    <property type="project" value="UniProtKB-UniRule"/>
</dbReference>
<dbReference type="Gene3D" id="1.10.730.10">
    <property type="entry name" value="Isoleucyl-tRNA Synthetase, Domain 1"/>
    <property type="match status" value="1"/>
</dbReference>
<dbReference type="GO" id="GO:0005524">
    <property type="term" value="F:ATP binding"/>
    <property type="evidence" value="ECO:0007669"/>
    <property type="project" value="UniProtKB-UniRule"/>
</dbReference>
<evidence type="ECO:0000313" key="16">
    <source>
        <dbReference type="EMBL" id="QHI68681.1"/>
    </source>
</evidence>
<comment type="subcellular location">
    <subcellularLocation>
        <location evidence="2 13">Cytoplasm</location>
    </subcellularLocation>
</comment>
<feature type="compositionally biased region" description="Basic and acidic residues" evidence="14">
    <location>
        <begin position="510"/>
        <end position="533"/>
    </location>
</feature>
<evidence type="ECO:0000256" key="2">
    <source>
        <dbReference type="ARBA" id="ARBA00004496"/>
    </source>
</evidence>
<dbReference type="InterPro" id="IPR012340">
    <property type="entry name" value="NA-bd_OB-fold"/>
</dbReference>
<dbReference type="GO" id="GO:0046872">
    <property type="term" value="F:metal ion binding"/>
    <property type="evidence" value="ECO:0007669"/>
    <property type="project" value="UniProtKB-KW"/>
</dbReference>
<keyword evidence="9 13" id="KW-0694">RNA-binding</keyword>
<keyword evidence="6 13" id="KW-0436">Ligase</keyword>
<keyword evidence="13" id="KW-0479">Metal-binding</keyword>
<gene>
    <name evidence="13 16" type="primary">metG</name>
    <name evidence="16" type="ORF">GT409_04200</name>
</gene>
<name>A0A6P1M4B4_9BACT</name>
<evidence type="ECO:0000256" key="10">
    <source>
        <dbReference type="ARBA" id="ARBA00022917"/>
    </source>
</evidence>
<keyword evidence="8 13" id="KW-0067">ATP-binding</keyword>
<feature type="binding site" evidence="13">
    <location>
        <position position="130"/>
    </location>
    <ligand>
        <name>Zn(2+)</name>
        <dbReference type="ChEBI" id="CHEBI:29105"/>
    </ligand>
</feature>
<feature type="binding site" evidence="13">
    <location>
        <position position="127"/>
    </location>
    <ligand>
        <name>Zn(2+)</name>
        <dbReference type="ChEBI" id="CHEBI:29105"/>
    </ligand>
</feature>
<dbReference type="Proteomes" id="UP000464954">
    <property type="component" value="Chromosome"/>
</dbReference>
<dbReference type="NCBIfam" id="TIGR00398">
    <property type="entry name" value="metG"/>
    <property type="match status" value="1"/>
</dbReference>
<dbReference type="InterPro" id="IPR033911">
    <property type="entry name" value="MetRS_core"/>
</dbReference>
<evidence type="ECO:0000256" key="4">
    <source>
        <dbReference type="ARBA" id="ARBA00022490"/>
    </source>
</evidence>
<evidence type="ECO:0000256" key="14">
    <source>
        <dbReference type="SAM" id="MobiDB-lite"/>
    </source>
</evidence>
<dbReference type="PRINTS" id="PR01041">
    <property type="entry name" value="TRNASYNTHMET"/>
</dbReference>
<evidence type="ECO:0000256" key="6">
    <source>
        <dbReference type="ARBA" id="ARBA00022598"/>
    </source>
</evidence>
<dbReference type="Gene3D" id="2.40.50.140">
    <property type="entry name" value="Nucleic acid-binding proteins"/>
    <property type="match status" value="1"/>
</dbReference>
<dbReference type="SUPFAM" id="SSF50249">
    <property type="entry name" value="Nucleic acid-binding proteins"/>
    <property type="match status" value="1"/>
</dbReference>
<feature type="binding site" evidence="13">
    <location>
        <position position="144"/>
    </location>
    <ligand>
        <name>Zn(2+)</name>
        <dbReference type="ChEBI" id="CHEBI:29105"/>
    </ligand>
</feature>
<dbReference type="Gene3D" id="3.40.50.620">
    <property type="entry name" value="HUPs"/>
    <property type="match status" value="1"/>
</dbReference>
<dbReference type="KEGG" id="taer:GT409_04200"/>
<dbReference type="InterPro" id="IPR014729">
    <property type="entry name" value="Rossmann-like_a/b/a_fold"/>
</dbReference>
<keyword evidence="13" id="KW-0862">Zinc</keyword>
<dbReference type="InterPro" id="IPR009080">
    <property type="entry name" value="tRNAsynth_Ia_anticodon-bd"/>
</dbReference>
<feature type="short sequence motif" description="'HIGH' region" evidence="13">
    <location>
        <begin position="12"/>
        <end position="22"/>
    </location>
</feature>
<keyword evidence="4 13" id="KW-0963">Cytoplasm</keyword>
<dbReference type="InterPro" id="IPR002547">
    <property type="entry name" value="tRNA-bd_dom"/>
</dbReference>
<accession>A0A6P1M4B4</accession>
<comment type="function">
    <text evidence="1 13">Is required not only for elongation of protein synthesis but also for the initiation of all mRNA translation through initiator tRNA(fMet) aminoacylation.</text>
</comment>
<dbReference type="PROSITE" id="PS50886">
    <property type="entry name" value="TRBD"/>
    <property type="match status" value="1"/>
</dbReference>
<dbReference type="SUPFAM" id="SSF52374">
    <property type="entry name" value="Nucleotidylyl transferase"/>
    <property type="match status" value="1"/>
</dbReference>
<reference evidence="16 17" key="1">
    <citation type="submission" date="2020-01" db="EMBL/GenBank/DDBJ databases">
        <title>Ponticoccus aerotolerans gen. nov., sp. nov., an anaerobic bacterium and proposal of Ponticoccusceae fam. nov., Ponticoccusles ord. nov. and Ponticoccuse classis nov. in the phylum Kiritimatiellaeota.</title>
        <authorList>
            <person name="Zhou L.Y."/>
            <person name="Du Z.J."/>
        </authorList>
    </citation>
    <scope>NUCLEOTIDE SEQUENCE [LARGE SCALE GENOMIC DNA]</scope>
    <source>
        <strain evidence="16 17">S-5007</strain>
    </source>
</reference>
<evidence type="ECO:0000256" key="3">
    <source>
        <dbReference type="ARBA" id="ARBA00011738"/>
    </source>
</evidence>
<feature type="short sequence motif" description="'KMSKS' region" evidence="13">
    <location>
        <begin position="298"/>
        <end position="302"/>
    </location>
</feature>
<dbReference type="Pfam" id="PF01588">
    <property type="entry name" value="tRNA_bind"/>
    <property type="match status" value="1"/>
</dbReference>
<evidence type="ECO:0000256" key="7">
    <source>
        <dbReference type="ARBA" id="ARBA00022741"/>
    </source>
</evidence>
<dbReference type="GO" id="GO:0005737">
    <property type="term" value="C:cytoplasm"/>
    <property type="evidence" value="ECO:0007669"/>
    <property type="project" value="UniProtKB-SubCell"/>
</dbReference>
<dbReference type="FunFam" id="2.40.50.140:FF:000042">
    <property type="entry name" value="Methionine--tRNA ligase"/>
    <property type="match status" value="1"/>
</dbReference>
<dbReference type="EMBL" id="CP047593">
    <property type="protein sequence ID" value="QHI68681.1"/>
    <property type="molecule type" value="Genomic_DNA"/>
</dbReference>
<dbReference type="AlphaFoldDB" id="A0A6P1M4B4"/>
<evidence type="ECO:0000256" key="1">
    <source>
        <dbReference type="ARBA" id="ARBA00003314"/>
    </source>
</evidence>
<dbReference type="CDD" id="cd02800">
    <property type="entry name" value="tRNA_bind_EcMetRS_like"/>
    <property type="match status" value="1"/>
</dbReference>
<feature type="region of interest" description="Disordered" evidence="14">
    <location>
        <begin position="504"/>
        <end position="533"/>
    </location>
</feature>
<dbReference type="CDD" id="cd00814">
    <property type="entry name" value="MetRS_core"/>
    <property type="match status" value="1"/>
</dbReference>
<evidence type="ECO:0000256" key="5">
    <source>
        <dbReference type="ARBA" id="ARBA00022555"/>
    </source>
</evidence>
<proteinExistence type="inferred from homology"/>
<dbReference type="Gene3D" id="2.170.220.10">
    <property type="match status" value="1"/>
</dbReference>
<dbReference type="NCBIfam" id="NF008900">
    <property type="entry name" value="PRK12267.1"/>
    <property type="match status" value="1"/>
</dbReference>
<evidence type="ECO:0000256" key="13">
    <source>
        <dbReference type="HAMAP-Rule" id="MF_01228"/>
    </source>
</evidence>